<dbReference type="STRING" id="329046.A0A1Y2CVW4"/>
<evidence type="ECO:0000259" key="4">
    <source>
        <dbReference type="SMART" id="SM00385"/>
    </source>
</evidence>
<dbReference type="InterPro" id="IPR043198">
    <property type="entry name" value="Cyclin/Ssn8"/>
</dbReference>
<dbReference type="PANTHER" id="PTHR10026">
    <property type="entry name" value="CYCLIN"/>
    <property type="match status" value="1"/>
</dbReference>
<reference evidence="5 6" key="1">
    <citation type="submission" date="2016-07" db="EMBL/GenBank/DDBJ databases">
        <title>Pervasive Adenine N6-methylation of Active Genes in Fungi.</title>
        <authorList>
            <consortium name="DOE Joint Genome Institute"/>
            <person name="Mondo S.J."/>
            <person name="Dannebaum R.O."/>
            <person name="Kuo R.C."/>
            <person name="Labutti K."/>
            <person name="Haridas S."/>
            <person name="Kuo A."/>
            <person name="Salamov A."/>
            <person name="Ahrendt S.R."/>
            <person name="Lipzen A."/>
            <person name="Sullivan W."/>
            <person name="Andreopoulos W.B."/>
            <person name="Clum A."/>
            <person name="Lindquist E."/>
            <person name="Daum C."/>
            <person name="Ramamoorthy G.K."/>
            <person name="Gryganskyi A."/>
            <person name="Culley D."/>
            <person name="Magnuson J.K."/>
            <person name="James T.Y."/>
            <person name="O'Malley M.A."/>
            <person name="Stajich J.E."/>
            <person name="Spatafora J.W."/>
            <person name="Visel A."/>
            <person name="Grigoriev I.V."/>
        </authorList>
    </citation>
    <scope>NUCLEOTIDE SEQUENCE [LARGE SCALE GENOMIC DNA]</scope>
    <source>
        <strain evidence="5 6">JEL800</strain>
    </source>
</reference>
<gene>
    <name evidence="5" type="ORF">BCR33DRAFT_762785</name>
</gene>
<feature type="region of interest" description="Disordered" evidence="3">
    <location>
        <begin position="1"/>
        <end position="33"/>
    </location>
</feature>
<dbReference type="GO" id="GO:0006357">
    <property type="term" value="P:regulation of transcription by RNA polymerase II"/>
    <property type="evidence" value="ECO:0007669"/>
    <property type="project" value="InterPro"/>
</dbReference>
<dbReference type="InterPro" id="IPR031658">
    <property type="entry name" value="Cyclin_C_2"/>
</dbReference>
<dbReference type="CDD" id="cd20525">
    <property type="entry name" value="CYCLIN_CCNH_rpt2"/>
    <property type="match status" value="1"/>
</dbReference>
<dbReference type="Proteomes" id="UP000193642">
    <property type="component" value="Unassembled WGS sequence"/>
</dbReference>
<evidence type="ECO:0000313" key="5">
    <source>
        <dbReference type="EMBL" id="ORY50475.1"/>
    </source>
</evidence>
<dbReference type="Gene3D" id="1.10.472.10">
    <property type="entry name" value="Cyclin-like"/>
    <property type="match status" value="2"/>
</dbReference>
<proteinExistence type="inferred from homology"/>
<dbReference type="SUPFAM" id="SSF47954">
    <property type="entry name" value="Cyclin-like"/>
    <property type="match status" value="2"/>
</dbReference>
<accession>A0A1Y2CVW4</accession>
<keyword evidence="1 2" id="KW-0195">Cyclin</keyword>
<sequence length="328" mass="36793">MVDTAPPGATAAPKPKPLHLQNKPPMFSDMASLSQARSDTHSANVDSAAKAMDEEFAEDPSFERCPREAFVTAQDQTLVCKVYETRIAAYVRAFKFDDSEAVHATAVSLFKRFYLKQAIFNYDPKIILMTCIFLASKIENSYLELKDILAKVPASQRPSEEVIKETELVVADTIGFQFMVHQVKWPLHGLFLDLQTYFASIHQSQEPRKQAIQNLVLIYNRACELAKIAISSDLQFTHYPSQIALGSFLMASTELDLLKSELNQYISYRIDWVDVGTIAALHTKLEGVADAIKAQQEFEKLAKDTKSVVSQKAKEVAAKLTKCMNPEY</sequence>
<name>A0A1Y2CVW4_9FUNG</name>
<feature type="domain" description="Cyclin-like" evidence="4">
    <location>
        <begin position="85"/>
        <end position="172"/>
    </location>
</feature>
<evidence type="ECO:0000256" key="1">
    <source>
        <dbReference type="ARBA" id="ARBA00023127"/>
    </source>
</evidence>
<protein>
    <submittedName>
        <fullName evidence="5">Cyclin-like protein</fullName>
    </submittedName>
</protein>
<dbReference type="Pfam" id="PF16899">
    <property type="entry name" value="Cyclin_C_2"/>
    <property type="match status" value="1"/>
</dbReference>
<dbReference type="OrthoDB" id="340962at2759"/>
<organism evidence="5 6">
    <name type="scientific">Rhizoclosmatium globosum</name>
    <dbReference type="NCBI Taxonomy" id="329046"/>
    <lineage>
        <taxon>Eukaryota</taxon>
        <taxon>Fungi</taxon>
        <taxon>Fungi incertae sedis</taxon>
        <taxon>Chytridiomycota</taxon>
        <taxon>Chytridiomycota incertae sedis</taxon>
        <taxon>Chytridiomycetes</taxon>
        <taxon>Chytridiales</taxon>
        <taxon>Chytriomycetaceae</taxon>
        <taxon>Rhizoclosmatium</taxon>
    </lineage>
</organism>
<dbReference type="Pfam" id="PF00134">
    <property type="entry name" value="Cyclin_N"/>
    <property type="match status" value="1"/>
</dbReference>
<dbReference type="SMART" id="SM00385">
    <property type="entry name" value="CYCLIN"/>
    <property type="match status" value="1"/>
</dbReference>
<comment type="similarity">
    <text evidence="2">Belongs to the cyclin family.</text>
</comment>
<evidence type="ECO:0000256" key="2">
    <source>
        <dbReference type="RuleBase" id="RU000383"/>
    </source>
</evidence>
<evidence type="ECO:0000256" key="3">
    <source>
        <dbReference type="SAM" id="MobiDB-lite"/>
    </source>
</evidence>
<comment type="caution">
    <text evidence="5">The sequence shown here is derived from an EMBL/GenBank/DDBJ whole genome shotgun (WGS) entry which is preliminary data.</text>
</comment>
<dbReference type="EMBL" id="MCGO01000007">
    <property type="protein sequence ID" value="ORY50475.1"/>
    <property type="molecule type" value="Genomic_DNA"/>
</dbReference>
<feature type="compositionally biased region" description="Low complexity" evidence="3">
    <location>
        <begin position="1"/>
        <end position="13"/>
    </location>
</feature>
<dbReference type="InterPro" id="IPR013763">
    <property type="entry name" value="Cyclin-like_dom"/>
</dbReference>
<dbReference type="GO" id="GO:0016538">
    <property type="term" value="F:cyclin-dependent protein serine/threonine kinase regulator activity"/>
    <property type="evidence" value="ECO:0007669"/>
    <property type="project" value="InterPro"/>
</dbReference>
<evidence type="ECO:0000313" key="6">
    <source>
        <dbReference type="Proteomes" id="UP000193642"/>
    </source>
</evidence>
<dbReference type="InterPro" id="IPR036915">
    <property type="entry name" value="Cyclin-like_sf"/>
</dbReference>
<dbReference type="CDD" id="cd20524">
    <property type="entry name" value="CYCLIN_CCNH_rpt1"/>
    <property type="match status" value="1"/>
</dbReference>
<keyword evidence="6" id="KW-1185">Reference proteome</keyword>
<dbReference type="AlphaFoldDB" id="A0A1Y2CVW4"/>
<dbReference type="InterPro" id="IPR006671">
    <property type="entry name" value="Cyclin_N"/>
</dbReference>